<reference evidence="2" key="1">
    <citation type="submission" date="2022-08" db="EMBL/GenBank/DDBJ databases">
        <title>Genome sequencing of akame (Lates japonicus).</title>
        <authorList>
            <person name="Hashiguchi Y."/>
            <person name="Takahashi H."/>
        </authorList>
    </citation>
    <scope>NUCLEOTIDE SEQUENCE</scope>
    <source>
        <strain evidence="2">Kochi</strain>
    </source>
</reference>
<feature type="compositionally biased region" description="Low complexity" evidence="1">
    <location>
        <begin position="50"/>
        <end position="64"/>
    </location>
</feature>
<gene>
    <name evidence="2" type="ORF">AKAME5_002652500</name>
</gene>
<proteinExistence type="predicted"/>
<protein>
    <submittedName>
        <fullName evidence="2">Zinc finger and BTB domain-containing protein 7C</fullName>
    </submittedName>
</protein>
<feature type="compositionally biased region" description="Pro residues" evidence="1">
    <location>
        <begin position="77"/>
        <end position="86"/>
    </location>
</feature>
<evidence type="ECO:0000313" key="3">
    <source>
        <dbReference type="Proteomes" id="UP001279410"/>
    </source>
</evidence>
<keyword evidence="3" id="KW-1185">Reference proteome</keyword>
<feature type="region of interest" description="Disordered" evidence="1">
    <location>
        <begin position="1"/>
        <end position="86"/>
    </location>
</feature>
<dbReference type="EMBL" id="BRZM01002770">
    <property type="protein sequence ID" value="GLD75192.1"/>
    <property type="molecule type" value="Genomic_DNA"/>
</dbReference>
<accession>A0AAD3NIC4</accession>
<comment type="caution">
    <text evidence="2">The sequence shown here is derived from an EMBL/GenBank/DDBJ whole genome shotgun (WGS) entry which is preliminary data.</text>
</comment>
<name>A0AAD3NIC4_LATJO</name>
<dbReference type="AlphaFoldDB" id="A0AAD3NIC4"/>
<evidence type="ECO:0000256" key="1">
    <source>
        <dbReference type="SAM" id="MobiDB-lite"/>
    </source>
</evidence>
<dbReference type="Proteomes" id="UP001279410">
    <property type="component" value="Unassembled WGS sequence"/>
</dbReference>
<evidence type="ECO:0000313" key="2">
    <source>
        <dbReference type="EMBL" id="GLD75192.1"/>
    </source>
</evidence>
<organism evidence="2 3">
    <name type="scientific">Lates japonicus</name>
    <name type="common">Japanese lates</name>
    <dbReference type="NCBI Taxonomy" id="270547"/>
    <lineage>
        <taxon>Eukaryota</taxon>
        <taxon>Metazoa</taxon>
        <taxon>Chordata</taxon>
        <taxon>Craniata</taxon>
        <taxon>Vertebrata</taxon>
        <taxon>Euteleostomi</taxon>
        <taxon>Actinopterygii</taxon>
        <taxon>Neopterygii</taxon>
        <taxon>Teleostei</taxon>
        <taxon>Neoteleostei</taxon>
        <taxon>Acanthomorphata</taxon>
        <taxon>Carangaria</taxon>
        <taxon>Carangaria incertae sedis</taxon>
        <taxon>Centropomidae</taxon>
        <taxon>Lates</taxon>
    </lineage>
</organism>
<sequence>MRGKQESMEESGSEGLSIESPQEGLYPRMSTLDRRANFSSPPRGFHPPCGLLEFPGLPSSPGPSHHQASHTGASPNQAPPLFLPPPLPCTRGLQATNLAVKREIIKER</sequence>